<evidence type="ECO:0000256" key="1">
    <source>
        <dbReference type="ARBA" id="ARBA00005915"/>
    </source>
</evidence>
<dbReference type="InterPro" id="IPR041122">
    <property type="entry name" value="RecJ_OB"/>
</dbReference>
<dbReference type="InterPro" id="IPR051673">
    <property type="entry name" value="SSDNA_exonuclease_RecJ"/>
</dbReference>
<evidence type="ECO:0000256" key="5">
    <source>
        <dbReference type="ARBA" id="ARBA00022839"/>
    </source>
</evidence>
<dbReference type="Pfam" id="PF01368">
    <property type="entry name" value="DHH"/>
    <property type="match status" value="1"/>
</dbReference>
<evidence type="ECO:0000259" key="8">
    <source>
        <dbReference type="Pfam" id="PF17768"/>
    </source>
</evidence>
<evidence type="ECO:0000256" key="2">
    <source>
        <dbReference type="ARBA" id="ARBA00019841"/>
    </source>
</evidence>
<keyword evidence="4" id="KW-0378">Hydrolase</keyword>
<evidence type="ECO:0000256" key="3">
    <source>
        <dbReference type="ARBA" id="ARBA00022722"/>
    </source>
</evidence>
<sequence length="587" mass="67045">MNLKKWFITNKYADFYANGKKFNIDPVVARVIRNRDVYDDEIEEYLSMNISFLNNPRDLKDLDKATDIILGKIDEGKKIRVIGDYDIDGVCSTYILQDGIKQVGGIVDYDIPDRVKDGYGINESLIQKAFDEGIDTIITCDNGIAAREQIKYGKELGMTIVVTDHHDVPYEEIAGEKIEKIPEADAVVDAKQLDCPYPFKELCGASIALKFVTILLEKKGIKDWQKYDYLEMAAIATIGDVVELKKENRLIAKLGMDKIKSTINIGLKALIEVTGLSKENISSYHIGFVIGPCLNAGGRLYTAKLALKLFMCHDYEEALKIALELKNLNDRRKEMTEKGVMQAVSIIEEHKYYNDKVIIAYLPDCHESIIGIVAGRIREKYYRPTFILSKGEDAVKGSGRSIESFHMFDEMIKCQDIFEKFGGHAMAAGLSIKEENIEEFRRQMNDNCQLGEADFVEKLQIDVPMPLDYITEKLINDLSVIEPFGKGNTKPVFARKDISVLNLRIMGKNRNVIKMQVREDKYIFDAIYFGNVEKMMTYLKDKFGQYEIEENLMKRRSDKVKLSMAYYPSVNEYMGRKSLQIIVSDYF</sequence>
<dbReference type="Gene3D" id="3.10.310.30">
    <property type="match status" value="1"/>
</dbReference>
<dbReference type="InterPro" id="IPR038763">
    <property type="entry name" value="DHH_sf"/>
</dbReference>
<dbReference type="Gene3D" id="3.90.1640.30">
    <property type="match status" value="1"/>
</dbReference>
<accession>A0A1I0VQL3</accession>
<dbReference type="PANTHER" id="PTHR30255">
    <property type="entry name" value="SINGLE-STRANDED-DNA-SPECIFIC EXONUCLEASE RECJ"/>
    <property type="match status" value="1"/>
</dbReference>
<dbReference type="EMBL" id="FOJY01000002">
    <property type="protein sequence ID" value="SFA78631.1"/>
    <property type="molecule type" value="Genomic_DNA"/>
</dbReference>
<proteinExistence type="inferred from homology"/>
<dbReference type="InterPro" id="IPR001667">
    <property type="entry name" value="DDH_dom"/>
</dbReference>
<evidence type="ECO:0000313" key="10">
    <source>
        <dbReference type="Proteomes" id="UP000198838"/>
    </source>
</evidence>
<feature type="domain" description="DDH" evidence="6">
    <location>
        <begin position="78"/>
        <end position="237"/>
    </location>
</feature>
<dbReference type="Proteomes" id="UP000198838">
    <property type="component" value="Unassembled WGS sequence"/>
</dbReference>
<dbReference type="NCBIfam" id="TIGR00644">
    <property type="entry name" value="recJ"/>
    <property type="match status" value="1"/>
</dbReference>
<dbReference type="InterPro" id="IPR003156">
    <property type="entry name" value="DHHA1_dom"/>
</dbReference>
<name>A0A1I0VQL3_9FIRM</name>
<keyword evidence="5 9" id="KW-0269">Exonuclease</keyword>
<dbReference type="Pfam" id="PF02272">
    <property type="entry name" value="DHHA1"/>
    <property type="match status" value="1"/>
</dbReference>
<dbReference type="GO" id="GO:0006310">
    <property type="term" value="P:DNA recombination"/>
    <property type="evidence" value="ECO:0007669"/>
    <property type="project" value="InterPro"/>
</dbReference>
<comment type="similarity">
    <text evidence="1">Belongs to the RecJ family.</text>
</comment>
<dbReference type="GO" id="GO:0006281">
    <property type="term" value="P:DNA repair"/>
    <property type="evidence" value="ECO:0007669"/>
    <property type="project" value="InterPro"/>
</dbReference>
<dbReference type="STRING" id="1120918.SAMN05216249_102141"/>
<reference evidence="9 10" key="1">
    <citation type="submission" date="2016-10" db="EMBL/GenBank/DDBJ databases">
        <authorList>
            <person name="de Groot N.N."/>
        </authorList>
    </citation>
    <scope>NUCLEOTIDE SEQUENCE [LARGE SCALE GENOMIC DNA]</scope>
    <source>
        <strain evidence="9 10">DSM 5522</strain>
    </source>
</reference>
<gene>
    <name evidence="9" type="ORF">SAMN05216249_102141</name>
</gene>
<evidence type="ECO:0000259" key="6">
    <source>
        <dbReference type="Pfam" id="PF01368"/>
    </source>
</evidence>
<keyword evidence="10" id="KW-1185">Reference proteome</keyword>
<dbReference type="AlphaFoldDB" id="A0A1I0VQL3"/>
<evidence type="ECO:0000313" key="9">
    <source>
        <dbReference type="EMBL" id="SFA78631.1"/>
    </source>
</evidence>
<evidence type="ECO:0000259" key="7">
    <source>
        <dbReference type="Pfam" id="PF02272"/>
    </source>
</evidence>
<dbReference type="InterPro" id="IPR004610">
    <property type="entry name" value="RecJ"/>
</dbReference>
<dbReference type="PANTHER" id="PTHR30255:SF2">
    <property type="entry name" value="SINGLE-STRANDED-DNA-SPECIFIC EXONUCLEASE RECJ"/>
    <property type="match status" value="1"/>
</dbReference>
<dbReference type="GO" id="GO:0003676">
    <property type="term" value="F:nucleic acid binding"/>
    <property type="evidence" value="ECO:0007669"/>
    <property type="project" value="InterPro"/>
</dbReference>
<organism evidence="9 10">
    <name type="scientific">Acetitomaculum ruminis DSM 5522</name>
    <dbReference type="NCBI Taxonomy" id="1120918"/>
    <lineage>
        <taxon>Bacteria</taxon>
        <taxon>Bacillati</taxon>
        <taxon>Bacillota</taxon>
        <taxon>Clostridia</taxon>
        <taxon>Lachnospirales</taxon>
        <taxon>Lachnospiraceae</taxon>
        <taxon>Acetitomaculum</taxon>
    </lineage>
</organism>
<dbReference type="Pfam" id="PF17768">
    <property type="entry name" value="RecJ_OB"/>
    <property type="match status" value="1"/>
</dbReference>
<feature type="domain" description="RecJ OB" evidence="8">
    <location>
        <begin position="461"/>
        <end position="585"/>
    </location>
</feature>
<feature type="domain" description="DHHA1" evidence="7">
    <location>
        <begin position="354"/>
        <end position="447"/>
    </location>
</feature>
<dbReference type="GO" id="GO:0008409">
    <property type="term" value="F:5'-3' exonuclease activity"/>
    <property type="evidence" value="ECO:0007669"/>
    <property type="project" value="InterPro"/>
</dbReference>
<evidence type="ECO:0000256" key="4">
    <source>
        <dbReference type="ARBA" id="ARBA00022801"/>
    </source>
</evidence>
<dbReference type="SUPFAM" id="SSF64182">
    <property type="entry name" value="DHH phosphoesterases"/>
    <property type="match status" value="1"/>
</dbReference>
<keyword evidence="3" id="KW-0540">Nuclease</keyword>
<protein>
    <recommendedName>
        <fullName evidence="2">Single-stranded-DNA-specific exonuclease RecJ</fullName>
    </recommendedName>
</protein>